<name>A0A9X1HL53_9BACT</name>
<dbReference type="InterPro" id="IPR039426">
    <property type="entry name" value="TonB-dep_rcpt-like"/>
</dbReference>
<comment type="caution">
    <text evidence="11">The sequence shown here is derived from an EMBL/GenBank/DDBJ whole genome shotgun (WGS) entry which is preliminary data.</text>
</comment>
<keyword evidence="12" id="KW-1185">Reference proteome</keyword>
<feature type="signal peptide" evidence="9">
    <location>
        <begin position="1"/>
        <end position="21"/>
    </location>
</feature>
<reference evidence="11" key="1">
    <citation type="submission" date="2021-09" db="EMBL/GenBank/DDBJ databases">
        <title>Fulvivirga sp. isolated from coastal sediment.</title>
        <authorList>
            <person name="Yu H."/>
        </authorList>
    </citation>
    <scope>NUCLEOTIDE SEQUENCE</scope>
    <source>
        <strain evidence="11">1062</strain>
    </source>
</reference>
<evidence type="ECO:0000256" key="7">
    <source>
        <dbReference type="ARBA" id="ARBA00023237"/>
    </source>
</evidence>
<evidence type="ECO:0000256" key="9">
    <source>
        <dbReference type="SAM" id="SignalP"/>
    </source>
</evidence>
<dbReference type="RefSeq" id="WP_225697370.1">
    <property type="nucleotide sequence ID" value="NZ_JAIXNE010000001.1"/>
</dbReference>
<evidence type="ECO:0000256" key="6">
    <source>
        <dbReference type="ARBA" id="ARBA00023136"/>
    </source>
</evidence>
<keyword evidence="3 8" id="KW-1134">Transmembrane beta strand</keyword>
<evidence type="ECO:0000313" key="12">
    <source>
        <dbReference type="Proteomes" id="UP001139409"/>
    </source>
</evidence>
<dbReference type="GO" id="GO:0015344">
    <property type="term" value="F:siderophore uptake transmembrane transporter activity"/>
    <property type="evidence" value="ECO:0007669"/>
    <property type="project" value="TreeGrafter"/>
</dbReference>
<keyword evidence="11" id="KW-0675">Receptor</keyword>
<dbReference type="SUPFAM" id="SSF56935">
    <property type="entry name" value="Porins"/>
    <property type="match status" value="1"/>
</dbReference>
<organism evidence="11 12">
    <name type="scientific">Fulvivirga sedimenti</name>
    <dbReference type="NCBI Taxonomy" id="2879465"/>
    <lineage>
        <taxon>Bacteria</taxon>
        <taxon>Pseudomonadati</taxon>
        <taxon>Bacteroidota</taxon>
        <taxon>Cytophagia</taxon>
        <taxon>Cytophagales</taxon>
        <taxon>Fulvivirgaceae</taxon>
        <taxon>Fulvivirga</taxon>
    </lineage>
</organism>
<dbReference type="SUPFAM" id="SSF49464">
    <property type="entry name" value="Carboxypeptidase regulatory domain-like"/>
    <property type="match status" value="1"/>
</dbReference>
<evidence type="ECO:0000313" key="11">
    <source>
        <dbReference type="EMBL" id="MCA6074274.1"/>
    </source>
</evidence>
<feature type="domain" description="TonB-dependent receptor plug" evidence="10">
    <location>
        <begin position="139"/>
        <end position="219"/>
    </location>
</feature>
<feature type="chain" id="PRO_5040787694" evidence="9">
    <location>
        <begin position="22"/>
        <end position="719"/>
    </location>
</feature>
<evidence type="ECO:0000256" key="4">
    <source>
        <dbReference type="ARBA" id="ARBA00022692"/>
    </source>
</evidence>
<dbReference type="AlphaFoldDB" id="A0A9X1HL53"/>
<keyword evidence="4 8" id="KW-0812">Transmembrane</keyword>
<evidence type="ECO:0000256" key="2">
    <source>
        <dbReference type="ARBA" id="ARBA00022448"/>
    </source>
</evidence>
<keyword evidence="5 9" id="KW-0732">Signal</keyword>
<comment type="similarity">
    <text evidence="8">Belongs to the TonB-dependent receptor family.</text>
</comment>
<dbReference type="Pfam" id="PF07715">
    <property type="entry name" value="Plug"/>
    <property type="match status" value="1"/>
</dbReference>
<dbReference type="EMBL" id="JAIXNE010000001">
    <property type="protein sequence ID" value="MCA6074274.1"/>
    <property type="molecule type" value="Genomic_DNA"/>
</dbReference>
<evidence type="ECO:0000256" key="5">
    <source>
        <dbReference type="ARBA" id="ARBA00022729"/>
    </source>
</evidence>
<evidence type="ECO:0000256" key="3">
    <source>
        <dbReference type="ARBA" id="ARBA00022452"/>
    </source>
</evidence>
<comment type="subcellular location">
    <subcellularLocation>
        <location evidence="1 8">Cell outer membrane</location>
        <topology evidence="1 8">Multi-pass membrane protein</topology>
    </subcellularLocation>
</comment>
<keyword evidence="7 8" id="KW-0998">Cell outer membrane</keyword>
<dbReference type="Proteomes" id="UP001139409">
    <property type="component" value="Unassembled WGS sequence"/>
</dbReference>
<dbReference type="PANTHER" id="PTHR30069">
    <property type="entry name" value="TONB-DEPENDENT OUTER MEMBRANE RECEPTOR"/>
    <property type="match status" value="1"/>
</dbReference>
<evidence type="ECO:0000259" key="10">
    <source>
        <dbReference type="Pfam" id="PF07715"/>
    </source>
</evidence>
<dbReference type="InterPro" id="IPR036942">
    <property type="entry name" value="Beta-barrel_TonB_sf"/>
</dbReference>
<evidence type="ECO:0000256" key="8">
    <source>
        <dbReference type="PROSITE-ProRule" id="PRU01360"/>
    </source>
</evidence>
<sequence length="719" mass="80611">MNRIAIILVALQFIFLTGALAQATLQGQVFDKKGSPVIGASVYIFESYDGTSTDTLGNFSFETTLEGVQLLIISYMGYRETQIPLNLVGSTSPQFLTIEIAEDIMQMDPVVIAAGSFDAGAGSKGEVLKPLDIVTTAGATADIAGALNTLPGTTTVGEEGRVFVRGGDGDETMTFIDGLAVLDSYSTTIPNVATRSRFSPMMFSGMSFSTGGYSAEYGQALSSALILNTKDVAGTDRTDISLMTVGVDVSRTQTWENSSLAAKLEYTNLTPYFALLNQRIDWDHAPESIEANAAYRYEKDDFVLKTYFKGNHSFMDVNQQPVGQDTALPTGIRNNYLYLNTYMSDKISDNLYYRGGISYTRSNTSIYQNPSRINENLNGLHVKTAVFYDPVNTLTINAGNEVFINEFGFMHRDEGSLTEIDLTRKAILNATFVEANWALHKNISIRSGGRLEYNSRINEWSFDPRISAGFRLGEMGQLSAAWGIFRQRPRTEFVLREEQIGQEKASHLILSYQITRKERTLRLEGYSKKYNDLVKEGPENVLLNTGDGYAKGIDLFWRDPKTFRNVDYWISYSYLDSKRNYLDFPQQSIPNFVSTHNLSVVYKHWFQPLRSQLGLTYTYGSPRRYNDPNLTTFNSEKTNAYHNLSMNISYLMKPNVIIYFSMTNLTGRKNVFGYEFADQPNQEGRYIGQEIVPPADRFLFLGIFITLSKGNAMNQLPNL</sequence>
<evidence type="ECO:0000256" key="1">
    <source>
        <dbReference type="ARBA" id="ARBA00004571"/>
    </source>
</evidence>
<dbReference type="PROSITE" id="PS52016">
    <property type="entry name" value="TONB_DEPENDENT_REC_3"/>
    <property type="match status" value="1"/>
</dbReference>
<keyword evidence="2 8" id="KW-0813">Transport</keyword>
<keyword evidence="6 8" id="KW-0472">Membrane</keyword>
<dbReference type="GO" id="GO:0044718">
    <property type="term" value="P:siderophore transmembrane transport"/>
    <property type="evidence" value="ECO:0007669"/>
    <property type="project" value="TreeGrafter"/>
</dbReference>
<gene>
    <name evidence="11" type="ORF">LDX50_05305</name>
</gene>
<dbReference type="InterPro" id="IPR008969">
    <property type="entry name" value="CarboxyPept-like_regulatory"/>
</dbReference>
<dbReference type="Gene3D" id="2.40.170.20">
    <property type="entry name" value="TonB-dependent receptor, beta-barrel domain"/>
    <property type="match status" value="1"/>
</dbReference>
<proteinExistence type="inferred from homology"/>
<accession>A0A9X1HL53</accession>
<dbReference type="Pfam" id="PF13715">
    <property type="entry name" value="CarbopepD_reg_2"/>
    <property type="match status" value="1"/>
</dbReference>
<protein>
    <submittedName>
        <fullName evidence="11">TonB-dependent receptor</fullName>
    </submittedName>
</protein>
<dbReference type="InterPro" id="IPR012910">
    <property type="entry name" value="Plug_dom"/>
</dbReference>
<dbReference type="PANTHER" id="PTHR30069:SF29">
    <property type="entry name" value="HEMOGLOBIN AND HEMOGLOBIN-HAPTOGLOBIN-BINDING PROTEIN 1-RELATED"/>
    <property type="match status" value="1"/>
</dbReference>
<dbReference type="GO" id="GO:0009279">
    <property type="term" value="C:cell outer membrane"/>
    <property type="evidence" value="ECO:0007669"/>
    <property type="project" value="UniProtKB-SubCell"/>
</dbReference>